<dbReference type="Proteomes" id="UP000232323">
    <property type="component" value="Unassembled WGS sequence"/>
</dbReference>
<evidence type="ECO:0000256" key="1">
    <source>
        <dbReference type="ARBA" id="ARBA00004389"/>
    </source>
</evidence>
<dbReference type="GO" id="GO:0051082">
    <property type="term" value="F:unfolded protein binding"/>
    <property type="evidence" value="ECO:0007669"/>
    <property type="project" value="InterPro"/>
</dbReference>
<evidence type="ECO:0000256" key="10">
    <source>
        <dbReference type="SAM" id="MobiDB-lite"/>
    </source>
</evidence>
<dbReference type="Pfam" id="PF00262">
    <property type="entry name" value="Calreticulin"/>
    <property type="match status" value="1"/>
</dbReference>
<evidence type="ECO:0000256" key="3">
    <source>
        <dbReference type="ARBA" id="ARBA00022692"/>
    </source>
</evidence>
<evidence type="ECO:0000256" key="6">
    <source>
        <dbReference type="ARBA" id="ARBA00023136"/>
    </source>
</evidence>
<dbReference type="AlphaFoldDB" id="A0A250XPH1"/>
<keyword evidence="6 9" id="KW-0472">Membrane</keyword>
<dbReference type="STRING" id="1157962.A0A250XPH1"/>
<feature type="region of interest" description="Disordered" evidence="10">
    <location>
        <begin position="499"/>
        <end position="581"/>
    </location>
</feature>
<proteinExistence type="inferred from homology"/>
<dbReference type="InterPro" id="IPR009033">
    <property type="entry name" value="Calreticulin/calnexin_P_dom_sf"/>
</dbReference>
<evidence type="ECO:0000256" key="4">
    <source>
        <dbReference type="ARBA" id="ARBA00022824"/>
    </source>
</evidence>
<comment type="subcellular location">
    <subcellularLocation>
        <location evidence="1">Endoplasmic reticulum membrane</location>
        <topology evidence="1">Single-pass membrane protein</topology>
    </subcellularLocation>
</comment>
<keyword evidence="9" id="KW-0732">Signal</keyword>
<keyword evidence="3 9" id="KW-0812">Transmembrane</keyword>
<dbReference type="OrthoDB" id="1938156at2759"/>
<dbReference type="Gene3D" id="2.10.250.10">
    <property type="entry name" value="Calreticulin/calnexin, P domain"/>
    <property type="match status" value="1"/>
</dbReference>
<feature type="region of interest" description="Disordered" evidence="10">
    <location>
        <begin position="268"/>
        <end position="307"/>
    </location>
</feature>
<evidence type="ECO:0000256" key="9">
    <source>
        <dbReference type="RuleBase" id="RU362126"/>
    </source>
</evidence>
<evidence type="ECO:0000313" key="12">
    <source>
        <dbReference type="Proteomes" id="UP000232323"/>
    </source>
</evidence>
<organism evidence="11 12">
    <name type="scientific">Chlamydomonas eustigma</name>
    <dbReference type="NCBI Taxonomy" id="1157962"/>
    <lineage>
        <taxon>Eukaryota</taxon>
        <taxon>Viridiplantae</taxon>
        <taxon>Chlorophyta</taxon>
        <taxon>core chlorophytes</taxon>
        <taxon>Chlorophyceae</taxon>
        <taxon>CS clade</taxon>
        <taxon>Chlamydomonadales</taxon>
        <taxon>Chlamydomonadaceae</taxon>
        <taxon>Chlamydomonas</taxon>
    </lineage>
</organism>
<feature type="region of interest" description="Disordered" evidence="10">
    <location>
        <begin position="212"/>
        <end position="254"/>
    </location>
</feature>
<comment type="similarity">
    <text evidence="2 9">Belongs to the calreticulin family.</text>
</comment>
<comment type="caution">
    <text evidence="11">The sequence shown here is derived from an EMBL/GenBank/DDBJ whole genome shotgun (WGS) entry which is preliminary data.</text>
</comment>
<accession>A0A250XPH1</accession>
<dbReference type="InterPro" id="IPR018124">
    <property type="entry name" value="Calret/calnex_CS"/>
</dbReference>
<sequence length="581" mass="64867">MHSHLQQSSSTMIKIAVICLSLLCLRANASEVSHVSNIAPHAFLFETFDEGWSERWVHSSDEKYKGEFAVKKSQLTVNSPSKFYGLTSLLSKPLDPSKGLVVQYEVTYKKGYECGGSYLKLLTHVEGFEAQALVDSTPYSVMFGPDKCGDPSGKIHFIVRHEAPNGTISEKHRKPHPAPVTDKLPHVYTLIITPENHVEIRVDGEVKTLGPITEHMEPPINPPKEIPDPDDIKPSDWVDEETIPDPDASQPEDWDTRRVIPDEAAVKPSGWLDDEPQFIPDPAAKKPSGWDNEEDGEWEAPTIPNPKCKNAGCGEWSRPTKPNPAYQGEWRAPRLPNPAYKGKWIQKNISNPDFYHDPEPLKNIGLIGAVAFEIWTIDEGYTFDNIYVGQSVEEAASLRQQLWEPNFQKAKKEAEEKAQAEKAAEKLKQSKQKREGSKVHGLPLLILDAFDSGFLKAYKPFVAPILDVIRESPFVVYLAIVTPVLVLIGVLIFRRPSSRRGEESENVRAKKFDEATPDDDDDVDVNEDKKDAPGGKTVKEAATSSKQNKVSAHEISATEGEEEEEEDAPQGATTRRRTRKA</sequence>
<dbReference type="Gene3D" id="2.60.120.200">
    <property type="match status" value="1"/>
</dbReference>
<dbReference type="PANTHER" id="PTHR11073:SF1">
    <property type="entry name" value="CALNEXIN 14D-RELATED"/>
    <property type="match status" value="1"/>
</dbReference>
<evidence type="ECO:0000256" key="2">
    <source>
        <dbReference type="ARBA" id="ARBA00010983"/>
    </source>
</evidence>
<feature type="compositionally biased region" description="Basic and acidic residues" evidence="10">
    <location>
        <begin position="526"/>
        <end position="539"/>
    </location>
</feature>
<dbReference type="SUPFAM" id="SSF63887">
    <property type="entry name" value="P-domain of calnexin/calreticulin"/>
    <property type="match status" value="1"/>
</dbReference>
<name>A0A250XPH1_9CHLO</name>
<dbReference type="InterPro" id="IPR001580">
    <property type="entry name" value="Calret/calnex"/>
</dbReference>
<keyword evidence="7 9" id="KW-0143">Chaperone</keyword>
<gene>
    <name evidence="11" type="ORF">CEUSTIGMA_g12405.t1</name>
</gene>
<keyword evidence="5 9" id="KW-1133">Transmembrane helix</keyword>
<evidence type="ECO:0000313" key="11">
    <source>
        <dbReference type="EMBL" id="GAX84984.1"/>
    </source>
</evidence>
<keyword evidence="4 9" id="KW-0256">Endoplasmic reticulum</keyword>
<dbReference type="PRINTS" id="PR00626">
    <property type="entry name" value="CALRETICULIN"/>
</dbReference>
<dbReference type="EMBL" id="BEGY01000144">
    <property type="protein sequence ID" value="GAX84984.1"/>
    <property type="molecule type" value="Genomic_DNA"/>
</dbReference>
<evidence type="ECO:0000256" key="5">
    <source>
        <dbReference type="ARBA" id="ARBA00022989"/>
    </source>
</evidence>
<dbReference type="PROSITE" id="PS00804">
    <property type="entry name" value="CALRETICULIN_2"/>
    <property type="match status" value="1"/>
</dbReference>
<dbReference type="GO" id="GO:0036503">
    <property type="term" value="P:ERAD pathway"/>
    <property type="evidence" value="ECO:0007669"/>
    <property type="project" value="TreeGrafter"/>
</dbReference>
<keyword evidence="12" id="KW-1185">Reference proteome</keyword>
<dbReference type="FunFam" id="2.10.250.10:FF:000001">
    <property type="entry name" value="Calnexin homolog"/>
    <property type="match status" value="1"/>
</dbReference>
<dbReference type="PANTHER" id="PTHR11073">
    <property type="entry name" value="CALRETICULIN AND CALNEXIN"/>
    <property type="match status" value="1"/>
</dbReference>
<feature type="transmembrane region" description="Helical" evidence="9">
    <location>
        <begin position="474"/>
        <end position="493"/>
    </location>
</feature>
<dbReference type="GO" id="GO:0005789">
    <property type="term" value="C:endoplasmic reticulum membrane"/>
    <property type="evidence" value="ECO:0007669"/>
    <property type="project" value="UniProtKB-SubCell"/>
</dbReference>
<protein>
    <recommendedName>
        <fullName evidence="13">Calnexin</fullName>
    </recommendedName>
</protein>
<feature type="signal peptide" evidence="9">
    <location>
        <begin position="1"/>
        <end position="29"/>
    </location>
</feature>
<dbReference type="GO" id="GO:0006457">
    <property type="term" value="P:protein folding"/>
    <property type="evidence" value="ECO:0007669"/>
    <property type="project" value="InterPro"/>
</dbReference>
<feature type="chain" id="PRO_5011827255" description="Calnexin" evidence="9">
    <location>
        <begin position="30"/>
        <end position="581"/>
    </location>
</feature>
<dbReference type="SUPFAM" id="SSF49899">
    <property type="entry name" value="Concanavalin A-like lectins/glucanases"/>
    <property type="match status" value="1"/>
</dbReference>
<evidence type="ECO:0000256" key="7">
    <source>
        <dbReference type="ARBA" id="ARBA00023186"/>
    </source>
</evidence>
<dbReference type="GO" id="GO:0005509">
    <property type="term" value="F:calcium ion binding"/>
    <property type="evidence" value="ECO:0007669"/>
    <property type="project" value="InterPro"/>
</dbReference>
<feature type="compositionally biased region" description="Acidic residues" evidence="10">
    <location>
        <begin position="515"/>
        <end position="525"/>
    </location>
</feature>
<feature type="compositionally biased region" description="Basic and acidic residues" evidence="10">
    <location>
        <begin position="225"/>
        <end position="236"/>
    </location>
</feature>
<reference evidence="11 12" key="1">
    <citation type="submission" date="2017-08" db="EMBL/GenBank/DDBJ databases">
        <title>Acidophilic green algal genome provides insights into adaptation to an acidic environment.</title>
        <authorList>
            <person name="Hirooka S."/>
            <person name="Hirose Y."/>
            <person name="Kanesaki Y."/>
            <person name="Higuchi S."/>
            <person name="Fujiwara T."/>
            <person name="Onuma R."/>
            <person name="Era A."/>
            <person name="Ohbayashi R."/>
            <person name="Uzuka A."/>
            <person name="Nozaki H."/>
            <person name="Yoshikawa H."/>
            <person name="Miyagishima S.Y."/>
        </authorList>
    </citation>
    <scope>NUCLEOTIDE SEQUENCE [LARGE SCALE GENOMIC DNA]</scope>
    <source>
        <strain evidence="11 12">NIES-2499</strain>
    </source>
</reference>
<keyword evidence="8" id="KW-1015">Disulfide bond</keyword>
<feature type="compositionally biased region" description="Acidic residues" evidence="10">
    <location>
        <begin position="559"/>
        <end position="568"/>
    </location>
</feature>
<feature type="compositionally biased region" description="Basic and acidic residues" evidence="10">
    <location>
        <begin position="499"/>
        <end position="514"/>
    </location>
</feature>
<dbReference type="InterPro" id="IPR013320">
    <property type="entry name" value="ConA-like_dom_sf"/>
</dbReference>
<evidence type="ECO:0008006" key="13">
    <source>
        <dbReference type="Google" id="ProtNLM"/>
    </source>
</evidence>
<feature type="disulfide bond" evidence="8">
    <location>
        <begin position="114"/>
        <end position="148"/>
    </location>
</feature>
<evidence type="ECO:0000256" key="8">
    <source>
        <dbReference type="PIRSR" id="PIRSR601580-3"/>
    </source>
</evidence>